<comment type="catalytic activity">
    <reaction evidence="8">
        <text>Endonucleolytic cleavage of RNA, removing 5'-extranucleotides from tRNA precursor.</text>
        <dbReference type="EC" id="3.1.26.5"/>
    </reaction>
</comment>
<dbReference type="EMBL" id="DTAN01000008">
    <property type="protein sequence ID" value="HGU64629.1"/>
    <property type="molecule type" value="Genomic_DNA"/>
</dbReference>
<dbReference type="InterPro" id="IPR007175">
    <property type="entry name" value="Rpr2/Snm1/Rpp21"/>
</dbReference>
<evidence type="ECO:0000256" key="1">
    <source>
        <dbReference type="ARBA" id="ARBA00022490"/>
    </source>
</evidence>
<dbReference type="PANTHER" id="PTHR14742">
    <property type="entry name" value="RIBONUCLEASE P SUBUNIT P21"/>
    <property type="match status" value="1"/>
</dbReference>
<evidence type="ECO:0000256" key="4">
    <source>
        <dbReference type="ARBA" id="ARBA00022723"/>
    </source>
</evidence>
<dbReference type="EC" id="3.1.26.5" evidence="8"/>
<dbReference type="InterPro" id="IPR016432">
    <property type="entry name" value="RNP4"/>
</dbReference>
<evidence type="ECO:0000256" key="6">
    <source>
        <dbReference type="ARBA" id="ARBA00022801"/>
    </source>
</evidence>
<feature type="binding site" evidence="8">
    <location>
        <position position="77"/>
    </location>
    <ligand>
        <name>Zn(2+)</name>
        <dbReference type="ChEBI" id="CHEBI:29105"/>
    </ligand>
</feature>
<dbReference type="Gene3D" id="1.20.5.420">
    <property type="entry name" value="Immunoglobulin FC, subunit C"/>
    <property type="match status" value="1"/>
</dbReference>
<dbReference type="AlphaFoldDB" id="A0A7C4DAF3"/>
<comment type="similarity">
    <text evidence="8">Belongs to the eukaryotic/archaeal RNase P protein component 4 family.</text>
</comment>
<evidence type="ECO:0000256" key="2">
    <source>
        <dbReference type="ARBA" id="ARBA00022694"/>
    </source>
</evidence>
<comment type="function">
    <text evidence="8">Part of ribonuclease P, a protein complex that generates mature tRNA molecules by cleaving their 5'-ends.</text>
</comment>
<keyword evidence="1 8" id="KW-0963">Cytoplasm</keyword>
<dbReference type="EMBL" id="DTBJ01000016">
    <property type="protein sequence ID" value="HGM58357.1"/>
    <property type="molecule type" value="Genomic_DNA"/>
</dbReference>
<keyword evidence="6 8" id="KW-0378">Hydrolase</keyword>
<feature type="binding site" evidence="8">
    <location>
        <position position="50"/>
    </location>
    <ligand>
        <name>Zn(2+)</name>
        <dbReference type="ChEBI" id="CHEBI:29105"/>
    </ligand>
</feature>
<reference evidence="9" key="1">
    <citation type="journal article" date="2020" name="mSystems">
        <title>Genome- and Community-Level Interaction Insights into Carbon Utilization and Element Cycling Functions of Hydrothermarchaeota in Hydrothermal Sediment.</title>
        <authorList>
            <person name="Zhou Z."/>
            <person name="Liu Y."/>
            <person name="Xu W."/>
            <person name="Pan J."/>
            <person name="Luo Z.H."/>
            <person name="Li M."/>
        </authorList>
    </citation>
    <scope>NUCLEOTIDE SEQUENCE [LARGE SCALE GENOMIC DNA]</scope>
    <source>
        <strain evidence="10">SpSt-622</strain>
        <strain evidence="9">SpSt-642</strain>
    </source>
</reference>
<name>A0A7C4DAF3_STAMA</name>
<dbReference type="PANTHER" id="PTHR14742:SF0">
    <property type="entry name" value="RIBONUCLEASE P PROTEIN SUBUNIT P21"/>
    <property type="match status" value="1"/>
</dbReference>
<comment type="caution">
    <text evidence="9">The sequence shown here is derived from an EMBL/GenBank/DDBJ whole genome shotgun (WGS) entry which is preliminary data.</text>
</comment>
<evidence type="ECO:0000256" key="5">
    <source>
        <dbReference type="ARBA" id="ARBA00022759"/>
    </source>
</evidence>
<dbReference type="GO" id="GO:0001682">
    <property type="term" value="P:tRNA 5'-leader removal"/>
    <property type="evidence" value="ECO:0007669"/>
    <property type="project" value="UniProtKB-UniRule"/>
</dbReference>
<dbReference type="Pfam" id="PF04032">
    <property type="entry name" value="Rpr2"/>
    <property type="match status" value="1"/>
</dbReference>
<dbReference type="Gene3D" id="6.20.50.20">
    <property type="match status" value="1"/>
</dbReference>
<feature type="binding site" evidence="8">
    <location>
        <position position="47"/>
    </location>
    <ligand>
        <name>Zn(2+)</name>
        <dbReference type="ChEBI" id="CHEBI:29105"/>
    </ligand>
</feature>
<keyword evidence="3 8" id="KW-0540">Nuclease</keyword>
<protein>
    <recommendedName>
        <fullName evidence="8">Ribonuclease P protein component 4</fullName>
        <shortName evidence="8">RNase P component 4</shortName>
        <ecNumber evidence="8">3.1.26.5</ecNumber>
    </recommendedName>
    <alternativeName>
        <fullName evidence="8">Rpp21</fullName>
    </alternativeName>
</protein>
<evidence type="ECO:0000256" key="8">
    <source>
        <dbReference type="HAMAP-Rule" id="MF_00757"/>
    </source>
</evidence>
<gene>
    <name evidence="8" type="primary">rnp4</name>
    <name evidence="10" type="ORF">ENT92_00200</name>
    <name evidence="9" type="ORF">ENU14_02060</name>
</gene>
<keyword evidence="2 8" id="KW-0819">tRNA processing</keyword>
<feature type="binding site" evidence="8">
    <location>
        <position position="80"/>
    </location>
    <ligand>
        <name>Zn(2+)</name>
        <dbReference type="ChEBI" id="CHEBI:29105"/>
    </ligand>
</feature>
<sequence length="94" mass="11406">MKYLYRLAVEYTRCGKYEYARRYIELIIKYSHKARVKPPRYIRRGYCRRCKIPLIPGLTSRIRIQSEGKGSRVVVTCLLCGWMRRFMIKKRVLK</sequence>
<dbReference type="GO" id="GO:0030677">
    <property type="term" value="C:ribonuclease P complex"/>
    <property type="evidence" value="ECO:0007669"/>
    <property type="project" value="UniProtKB-UniRule"/>
</dbReference>
<comment type="subcellular location">
    <subcellularLocation>
        <location evidence="8">Cytoplasm</location>
    </subcellularLocation>
</comment>
<dbReference type="GO" id="GO:0005737">
    <property type="term" value="C:cytoplasm"/>
    <property type="evidence" value="ECO:0007669"/>
    <property type="project" value="UniProtKB-SubCell"/>
</dbReference>
<organism evidence="9">
    <name type="scientific">Staphylothermus marinus</name>
    <dbReference type="NCBI Taxonomy" id="2280"/>
    <lineage>
        <taxon>Archaea</taxon>
        <taxon>Thermoproteota</taxon>
        <taxon>Thermoprotei</taxon>
        <taxon>Desulfurococcales</taxon>
        <taxon>Desulfurococcaceae</taxon>
        <taxon>Staphylothermus</taxon>
    </lineage>
</organism>
<keyword evidence="4 8" id="KW-0479">Metal-binding</keyword>
<proteinExistence type="inferred from homology"/>
<comment type="subunit">
    <text evidence="8">Consists of a catalytic RNA component and at least 4-5 protein subunits.</text>
</comment>
<dbReference type="HAMAP" id="MF_00757">
    <property type="entry name" value="RNase_P_4"/>
    <property type="match status" value="1"/>
</dbReference>
<keyword evidence="5 8" id="KW-0255">Endonuclease</keyword>
<dbReference type="PIRSF" id="PIRSF004878">
    <property type="entry name" value="RNase_P_4"/>
    <property type="match status" value="1"/>
</dbReference>
<keyword evidence="7 8" id="KW-0862">Zinc</keyword>
<dbReference type="GO" id="GO:0004526">
    <property type="term" value="F:ribonuclease P activity"/>
    <property type="evidence" value="ECO:0007669"/>
    <property type="project" value="UniProtKB-UniRule"/>
</dbReference>
<evidence type="ECO:0000313" key="10">
    <source>
        <dbReference type="EMBL" id="HGU64629.1"/>
    </source>
</evidence>
<evidence type="ECO:0000256" key="3">
    <source>
        <dbReference type="ARBA" id="ARBA00022722"/>
    </source>
</evidence>
<comment type="cofactor">
    <cofactor evidence="8">
        <name>Zn(2+)</name>
        <dbReference type="ChEBI" id="CHEBI:29105"/>
    </cofactor>
    <text evidence="8">Binds 1 zinc ion per subunit.</text>
</comment>
<dbReference type="GO" id="GO:0008270">
    <property type="term" value="F:zinc ion binding"/>
    <property type="evidence" value="ECO:0007669"/>
    <property type="project" value="UniProtKB-UniRule"/>
</dbReference>
<evidence type="ECO:0000256" key="7">
    <source>
        <dbReference type="ARBA" id="ARBA00022833"/>
    </source>
</evidence>
<accession>A0A7C4DAF3</accession>
<evidence type="ECO:0000313" key="9">
    <source>
        <dbReference type="EMBL" id="HGM58357.1"/>
    </source>
</evidence>